<dbReference type="GO" id="GO:0020037">
    <property type="term" value="F:heme binding"/>
    <property type="evidence" value="ECO:0007669"/>
    <property type="project" value="InterPro"/>
</dbReference>
<feature type="domain" description="Cytochrome c" evidence="10">
    <location>
        <begin position="22"/>
        <end position="121"/>
    </location>
</feature>
<dbReference type="Proteomes" id="UP000273643">
    <property type="component" value="Unassembled WGS sequence"/>
</dbReference>
<gene>
    <name evidence="11" type="ORF">EDC38_1346</name>
</gene>
<dbReference type="PROSITE" id="PS51007">
    <property type="entry name" value="CYTC"/>
    <property type="match status" value="2"/>
</dbReference>
<comment type="caution">
    <text evidence="11">The sequence shown here is derived from an EMBL/GenBank/DDBJ whole genome shotgun (WGS) entry which is preliminary data.</text>
</comment>
<dbReference type="GO" id="GO:0009055">
    <property type="term" value="F:electron transfer activity"/>
    <property type="evidence" value="ECO:0007669"/>
    <property type="project" value="InterPro"/>
</dbReference>
<evidence type="ECO:0000256" key="6">
    <source>
        <dbReference type="ARBA" id="ARBA00022982"/>
    </source>
</evidence>
<evidence type="ECO:0000256" key="7">
    <source>
        <dbReference type="ARBA" id="ARBA00023004"/>
    </source>
</evidence>
<dbReference type="InterPro" id="IPR036909">
    <property type="entry name" value="Cyt_c-like_dom_sf"/>
</dbReference>
<dbReference type="InterPro" id="IPR009056">
    <property type="entry name" value="Cyt_c-like_dom"/>
</dbReference>
<evidence type="ECO:0000256" key="3">
    <source>
        <dbReference type="ARBA" id="ARBA00022617"/>
    </source>
</evidence>
<name>A0A3N1NX35_9GAMM</name>
<dbReference type="GO" id="GO:0042597">
    <property type="term" value="C:periplasmic space"/>
    <property type="evidence" value="ECO:0007669"/>
    <property type="project" value="UniProtKB-SubCell"/>
</dbReference>
<evidence type="ECO:0000256" key="8">
    <source>
        <dbReference type="PIRSR" id="PIRSR000005-1"/>
    </source>
</evidence>
<comment type="subcellular location">
    <subcellularLocation>
        <location evidence="1">Periplasm</location>
    </subcellularLocation>
</comment>
<keyword evidence="7 9" id="KW-0408">Iron</keyword>
<evidence type="ECO:0000256" key="9">
    <source>
        <dbReference type="PIRSR" id="PIRSR000005-2"/>
    </source>
</evidence>
<dbReference type="PANTHER" id="PTHR33751">
    <property type="entry name" value="CBB3-TYPE CYTOCHROME C OXIDASE SUBUNIT FIXP"/>
    <property type="match status" value="1"/>
</dbReference>
<evidence type="ECO:0000256" key="1">
    <source>
        <dbReference type="ARBA" id="ARBA00004418"/>
    </source>
</evidence>
<dbReference type="PANTHER" id="PTHR33751:SF9">
    <property type="entry name" value="CYTOCHROME C4"/>
    <property type="match status" value="1"/>
</dbReference>
<keyword evidence="6" id="KW-0249">Electron transport</keyword>
<keyword evidence="3 8" id="KW-0349">Heme</keyword>
<keyword evidence="4 9" id="KW-0479">Metal-binding</keyword>
<feature type="binding site" description="axial binding residue" evidence="9">
    <location>
        <position position="149"/>
    </location>
    <ligand>
        <name>heme c</name>
        <dbReference type="ChEBI" id="CHEBI:61717"/>
        <label>2</label>
    </ligand>
    <ligandPart>
        <name>Fe</name>
        <dbReference type="ChEBI" id="CHEBI:18248"/>
    </ligandPart>
</feature>
<dbReference type="OrthoDB" id="9796421at2"/>
<accession>A0A3N1NX35</accession>
<feature type="binding site" description="covalent" evidence="8">
    <location>
        <position position="145"/>
    </location>
    <ligand>
        <name>heme c</name>
        <dbReference type="ChEBI" id="CHEBI:61717"/>
        <label>2</label>
    </ligand>
</feature>
<feature type="binding site" description="covalent" evidence="8">
    <location>
        <position position="44"/>
    </location>
    <ligand>
        <name>heme c</name>
        <dbReference type="ChEBI" id="CHEBI:61717"/>
        <label>1</label>
    </ligand>
</feature>
<keyword evidence="12" id="KW-1185">Reference proteome</keyword>
<dbReference type="InterPro" id="IPR050597">
    <property type="entry name" value="Cytochrome_c_Oxidase_Subunit"/>
</dbReference>
<dbReference type="SUPFAM" id="SSF46626">
    <property type="entry name" value="Cytochrome c"/>
    <property type="match status" value="2"/>
</dbReference>
<protein>
    <submittedName>
        <fullName evidence="11">Cytochrome c553</fullName>
    </submittedName>
</protein>
<evidence type="ECO:0000313" key="12">
    <source>
        <dbReference type="Proteomes" id="UP000273643"/>
    </source>
</evidence>
<evidence type="ECO:0000313" key="11">
    <source>
        <dbReference type="EMBL" id="ROQ20733.1"/>
    </source>
</evidence>
<dbReference type="Gene3D" id="1.10.760.10">
    <property type="entry name" value="Cytochrome c-like domain"/>
    <property type="match status" value="2"/>
</dbReference>
<sequence length="213" mass="23338">MHTSHAAVREQTRFLFWPLAILLLANAASVWAEAPVEAEACASCHGEKGISRDGDIPIIAGASNFFLENQLFLFRDKGRPCAGELFSQRAESPPKPDHCALAADWSDDDIAKIAGYFSALPHQSAEQSFDTELAQIGKAIHERSCDRCHAEGGSLALDDAGILAGQWRPYLIRTLESFRAGERWQEEKMADATAKLSDDDIKALAEYYVSVGQ</sequence>
<reference evidence="11 12" key="1">
    <citation type="submission" date="2018-11" db="EMBL/GenBank/DDBJ databases">
        <title>Genomic Encyclopedia of Type Strains, Phase IV (KMG-IV): sequencing the most valuable type-strain genomes for metagenomic binning, comparative biology and taxonomic classification.</title>
        <authorList>
            <person name="Goeker M."/>
        </authorList>
    </citation>
    <scope>NUCLEOTIDE SEQUENCE [LARGE SCALE GENOMIC DNA]</scope>
    <source>
        <strain evidence="11 12">DSM 16974</strain>
    </source>
</reference>
<feature type="binding site" description="axial binding residue" evidence="9">
    <location>
        <position position="189"/>
    </location>
    <ligand>
        <name>heme c</name>
        <dbReference type="ChEBI" id="CHEBI:61717"/>
        <label>2</label>
    </ligand>
    <ligandPart>
        <name>Fe</name>
        <dbReference type="ChEBI" id="CHEBI:18248"/>
    </ligandPart>
</feature>
<feature type="binding site" description="covalent" evidence="8">
    <location>
        <position position="148"/>
    </location>
    <ligand>
        <name>heme c</name>
        <dbReference type="ChEBI" id="CHEBI:61717"/>
        <label>2</label>
    </ligand>
</feature>
<evidence type="ECO:0000256" key="4">
    <source>
        <dbReference type="ARBA" id="ARBA00022723"/>
    </source>
</evidence>
<dbReference type="EMBL" id="RJUK01000001">
    <property type="protein sequence ID" value="ROQ20733.1"/>
    <property type="molecule type" value="Genomic_DNA"/>
</dbReference>
<dbReference type="Pfam" id="PF13442">
    <property type="entry name" value="Cytochrome_CBB3"/>
    <property type="match status" value="1"/>
</dbReference>
<proteinExistence type="predicted"/>
<feature type="binding site" description="covalent" evidence="8">
    <location>
        <position position="41"/>
    </location>
    <ligand>
        <name>heme c</name>
        <dbReference type="ChEBI" id="CHEBI:61717"/>
        <label>1</label>
    </ligand>
</feature>
<dbReference type="InterPro" id="IPR024167">
    <property type="entry name" value="Cytochrome_c4-like"/>
</dbReference>
<evidence type="ECO:0000256" key="5">
    <source>
        <dbReference type="ARBA" id="ARBA00022764"/>
    </source>
</evidence>
<feature type="binding site" description="axial binding residue" evidence="9">
    <location>
        <position position="45"/>
    </location>
    <ligand>
        <name>heme c</name>
        <dbReference type="ChEBI" id="CHEBI:61717"/>
        <label>1</label>
    </ligand>
    <ligandPart>
        <name>Fe</name>
        <dbReference type="ChEBI" id="CHEBI:18248"/>
    </ligandPart>
</feature>
<keyword evidence="5" id="KW-0574">Periplasm</keyword>
<dbReference type="AlphaFoldDB" id="A0A3N1NX35"/>
<evidence type="ECO:0000259" key="10">
    <source>
        <dbReference type="PROSITE" id="PS51007"/>
    </source>
</evidence>
<feature type="domain" description="Cytochrome c" evidence="10">
    <location>
        <begin position="132"/>
        <end position="212"/>
    </location>
</feature>
<organism evidence="11 12">
    <name type="scientific">Marinimicrobium koreense</name>
    <dbReference type="NCBI Taxonomy" id="306545"/>
    <lineage>
        <taxon>Bacteria</taxon>
        <taxon>Pseudomonadati</taxon>
        <taxon>Pseudomonadota</taxon>
        <taxon>Gammaproteobacteria</taxon>
        <taxon>Cellvibrionales</taxon>
        <taxon>Cellvibrionaceae</taxon>
        <taxon>Marinimicrobium</taxon>
    </lineage>
</organism>
<dbReference type="PIRSF" id="PIRSF000005">
    <property type="entry name" value="Cytochrome_c4"/>
    <property type="match status" value="1"/>
</dbReference>
<keyword evidence="2" id="KW-0813">Transport</keyword>
<dbReference type="GO" id="GO:0005506">
    <property type="term" value="F:iron ion binding"/>
    <property type="evidence" value="ECO:0007669"/>
    <property type="project" value="InterPro"/>
</dbReference>
<evidence type="ECO:0000256" key="2">
    <source>
        <dbReference type="ARBA" id="ARBA00022448"/>
    </source>
</evidence>
<dbReference type="RefSeq" id="WP_123637835.1">
    <property type="nucleotide sequence ID" value="NZ_RJUK01000001.1"/>
</dbReference>
<comment type="PTM">
    <text evidence="8">Binds 2 heme c groups covalently per subunit.</text>
</comment>